<proteinExistence type="predicted"/>
<sequence>MWRPWGSEKPDYKKKIERLQEASKYGFLHLQDVVVQEKTHLPPFIIPKHDYHLPKSVDSISESYLHKYNVKEFGVPYAVSDNGSCLFNSVSLALCGSQDIAKELRVRTCIEMVIKKNRFTTLPISSDLLWVSPNYISSVIECAQECGWSFHATAKRRRKSHNCHVDAYFLH</sequence>
<accession>A0A8S3U0Q2</accession>
<gene>
    <name evidence="1" type="ORF">MEDL_49513</name>
</gene>
<comment type="caution">
    <text evidence="1">The sequence shown here is derived from an EMBL/GenBank/DDBJ whole genome shotgun (WGS) entry which is preliminary data.</text>
</comment>
<protein>
    <recommendedName>
        <fullName evidence="3">OTU domain-containing protein</fullName>
    </recommendedName>
</protein>
<dbReference type="Gene3D" id="3.90.70.80">
    <property type="match status" value="1"/>
</dbReference>
<dbReference type="OrthoDB" id="6160306at2759"/>
<evidence type="ECO:0008006" key="3">
    <source>
        <dbReference type="Google" id="ProtNLM"/>
    </source>
</evidence>
<keyword evidence="2" id="KW-1185">Reference proteome</keyword>
<reference evidence="1" key="1">
    <citation type="submission" date="2021-03" db="EMBL/GenBank/DDBJ databases">
        <authorList>
            <person name="Bekaert M."/>
        </authorList>
    </citation>
    <scope>NUCLEOTIDE SEQUENCE</scope>
</reference>
<dbReference type="EMBL" id="CAJPWZ010002372">
    <property type="protein sequence ID" value="CAG2237043.1"/>
    <property type="molecule type" value="Genomic_DNA"/>
</dbReference>
<name>A0A8S3U0Q2_MYTED</name>
<organism evidence="1 2">
    <name type="scientific">Mytilus edulis</name>
    <name type="common">Blue mussel</name>
    <dbReference type="NCBI Taxonomy" id="6550"/>
    <lineage>
        <taxon>Eukaryota</taxon>
        <taxon>Metazoa</taxon>
        <taxon>Spiralia</taxon>
        <taxon>Lophotrochozoa</taxon>
        <taxon>Mollusca</taxon>
        <taxon>Bivalvia</taxon>
        <taxon>Autobranchia</taxon>
        <taxon>Pteriomorphia</taxon>
        <taxon>Mytilida</taxon>
        <taxon>Mytiloidea</taxon>
        <taxon>Mytilidae</taxon>
        <taxon>Mytilinae</taxon>
        <taxon>Mytilus</taxon>
    </lineage>
</organism>
<dbReference type="Proteomes" id="UP000683360">
    <property type="component" value="Unassembled WGS sequence"/>
</dbReference>
<evidence type="ECO:0000313" key="2">
    <source>
        <dbReference type="Proteomes" id="UP000683360"/>
    </source>
</evidence>
<dbReference type="AlphaFoldDB" id="A0A8S3U0Q2"/>
<evidence type="ECO:0000313" key="1">
    <source>
        <dbReference type="EMBL" id="CAG2237043.1"/>
    </source>
</evidence>